<dbReference type="EMBL" id="CP026520">
    <property type="protein sequence ID" value="QAV21148.1"/>
    <property type="molecule type" value="Genomic_DNA"/>
</dbReference>
<reference evidence="1 4" key="2">
    <citation type="submission" date="2022-05" db="EMBL/GenBank/DDBJ databases">
        <title>Genome Sequencing of Bee-Associated Microbes.</title>
        <authorList>
            <person name="Dunlap C."/>
        </authorList>
    </citation>
    <scope>NUCLEOTIDE SEQUENCE [LARGE SCALE GENOMIC DNA]</scope>
    <source>
        <strain evidence="1 4">NRRL B-23120</strain>
    </source>
</reference>
<evidence type="ECO:0000313" key="3">
    <source>
        <dbReference type="Proteomes" id="UP000288943"/>
    </source>
</evidence>
<dbReference type="OrthoDB" id="2666448at2"/>
<dbReference type="AlphaFoldDB" id="A0A410X3E4"/>
<dbReference type="Proteomes" id="UP001527202">
    <property type="component" value="Unassembled WGS sequence"/>
</dbReference>
<evidence type="ECO:0000313" key="2">
    <source>
        <dbReference type="EMBL" id="QAV21148.1"/>
    </source>
</evidence>
<dbReference type="Proteomes" id="UP000288943">
    <property type="component" value="Chromosome"/>
</dbReference>
<dbReference type="RefSeq" id="WP_042234753.1">
    <property type="nucleotide sequence ID" value="NZ_CP026520.1"/>
</dbReference>
<dbReference type="EMBL" id="JAMDMJ010000037">
    <property type="protein sequence ID" value="MCY9598936.1"/>
    <property type="molecule type" value="Genomic_DNA"/>
</dbReference>
<sequence>MSMKERKLFFTRNGEYTVWEMLNALTDTYLEELYEFALTKRWTELYPKSNDEFPSFLFNIFEELDELNNNNFLTQIQDRFYMVPPPRSDFNAIVFHYYGTSLDLGSVEVKLDELKRNLVTFGIDGLQLEFFIYSEINGHKNVVDLRFTSEKSSYYKKNENIQFLNTEIRIYLNSKIALLTNFSQYTHSDKDKYNFINNIIRNVSSYSGTDLKPIHLSDQSLRELLLLEDTQIPSRLKFEVEGRLKVNIDINQKAALQDLIYQDEIKYFYDKFPLSTIKVNISDTEIKPMTVDGLEGKIMTRVSNVEVLDIDNFIKKLSILLEYDYLNQNYQKNIQDFADNRLTTTKSQKDIIVQTCYAEVERVIKKHYEDVTGVFVKVIQNAFFFCLKSKIKLVPTSVIKIEMDDKAVKYLAIITDFNPPEVINVLGALLELYSLHNTDIKSLMIEIDKSLNLNQRMIPNASGL</sequence>
<evidence type="ECO:0000313" key="1">
    <source>
        <dbReference type="EMBL" id="MCY9598936.1"/>
    </source>
</evidence>
<gene>
    <name evidence="1" type="ORF">M5X16_24565</name>
    <name evidence="2" type="ORF">PC41400_27120</name>
</gene>
<reference evidence="2 3" key="1">
    <citation type="submission" date="2018-01" db="EMBL/GenBank/DDBJ databases">
        <title>The whole genome sequencing and assembly of Paenibacillus chitinolyticus KCCM 41400 strain.</title>
        <authorList>
            <person name="Kim J.-Y."/>
            <person name="Park M.-K."/>
            <person name="Lee Y.-J."/>
            <person name="Yi H."/>
            <person name="Bahn Y.-S."/>
            <person name="Kim J.F."/>
            <person name="Lee D.-W."/>
        </authorList>
    </citation>
    <scope>NUCLEOTIDE SEQUENCE [LARGE SCALE GENOMIC DNA]</scope>
    <source>
        <strain evidence="2 3">KCCM 41400</strain>
    </source>
</reference>
<name>A0A410X3E4_9BACL</name>
<protein>
    <submittedName>
        <fullName evidence="2">Uncharacterized protein</fullName>
    </submittedName>
</protein>
<accession>A0A410X3E4</accession>
<organism evidence="2 3">
    <name type="scientific">Paenibacillus chitinolyticus</name>
    <dbReference type="NCBI Taxonomy" id="79263"/>
    <lineage>
        <taxon>Bacteria</taxon>
        <taxon>Bacillati</taxon>
        <taxon>Bacillota</taxon>
        <taxon>Bacilli</taxon>
        <taxon>Bacillales</taxon>
        <taxon>Paenibacillaceae</taxon>
        <taxon>Paenibacillus</taxon>
    </lineage>
</organism>
<keyword evidence="4" id="KW-1185">Reference proteome</keyword>
<dbReference type="GeneID" id="95378466"/>
<dbReference type="KEGG" id="pchi:PC41400_27120"/>
<evidence type="ECO:0000313" key="4">
    <source>
        <dbReference type="Proteomes" id="UP001527202"/>
    </source>
</evidence>
<proteinExistence type="predicted"/>